<dbReference type="Proteomes" id="UP001596977">
    <property type="component" value="Unassembled WGS sequence"/>
</dbReference>
<keyword evidence="3 11" id="KW-1134">Transmembrane beta strand</keyword>
<keyword evidence="2 11" id="KW-0813">Transport</keyword>
<evidence type="ECO:0000256" key="3">
    <source>
        <dbReference type="ARBA" id="ARBA00022452"/>
    </source>
</evidence>
<evidence type="ECO:0000259" key="14">
    <source>
        <dbReference type="Pfam" id="PF00593"/>
    </source>
</evidence>
<keyword evidence="13" id="KW-0732">Signal</keyword>
<evidence type="ECO:0000256" key="2">
    <source>
        <dbReference type="ARBA" id="ARBA00022448"/>
    </source>
</evidence>
<protein>
    <submittedName>
        <fullName evidence="16">TonB-dependent receptor</fullName>
    </submittedName>
</protein>
<keyword evidence="16" id="KW-0675">Receptor</keyword>
<feature type="domain" description="TonB-dependent receptor-like beta-barrel" evidence="14">
    <location>
        <begin position="301"/>
        <end position="785"/>
    </location>
</feature>
<evidence type="ECO:0000313" key="16">
    <source>
        <dbReference type="EMBL" id="MFD0945293.1"/>
    </source>
</evidence>
<keyword evidence="7" id="KW-0406">Ion transport</keyword>
<dbReference type="PANTHER" id="PTHR32552:SF81">
    <property type="entry name" value="TONB-DEPENDENT OUTER MEMBRANE RECEPTOR"/>
    <property type="match status" value="1"/>
</dbReference>
<accession>A0ABW3H1L7</accession>
<name>A0ABW3H1L7_9SPHN</name>
<dbReference type="Pfam" id="PF00593">
    <property type="entry name" value="TonB_dep_Rec_b-barrel"/>
    <property type="match status" value="1"/>
</dbReference>
<comment type="similarity">
    <text evidence="11 12">Belongs to the TonB-dependent receptor family.</text>
</comment>
<evidence type="ECO:0000313" key="17">
    <source>
        <dbReference type="Proteomes" id="UP001596977"/>
    </source>
</evidence>
<organism evidence="16 17">
    <name type="scientific">Sphingomonas canadensis</name>
    <dbReference type="NCBI Taxonomy" id="1219257"/>
    <lineage>
        <taxon>Bacteria</taxon>
        <taxon>Pseudomonadati</taxon>
        <taxon>Pseudomonadota</taxon>
        <taxon>Alphaproteobacteria</taxon>
        <taxon>Sphingomonadales</taxon>
        <taxon>Sphingomonadaceae</taxon>
        <taxon>Sphingomonas</taxon>
    </lineage>
</organism>
<evidence type="ECO:0000256" key="4">
    <source>
        <dbReference type="ARBA" id="ARBA00022496"/>
    </source>
</evidence>
<keyword evidence="17" id="KW-1185">Reference proteome</keyword>
<dbReference type="RefSeq" id="WP_264942461.1">
    <property type="nucleotide sequence ID" value="NZ_JAPDRA010000001.1"/>
</dbReference>
<evidence type="ECO:0000256" key="7">
    <source>
        <dbReference type="ARBA" id="ARBA00023065"/>
    </source>
</evidence>
<keyword evidence="4" id="KW-0410">Iron transport</keyword>
<sequence length="831" mass="89346">MRISRNLYLSLSACAAAIAIAGISPAAAQEAAPQSQPTAAEDEGNDDIVVTARRSDERAQDVPISLTVLSQDTIRAKGINSATDLQNFTPSLTVMGDVRRNQETYTIRGLGGSGGAGTGSGPGVVGYFAEVPTIASGPGNFYDLASLQVLKGPQGTLFGRNTTGGAVLLEPTRPKMNVVEGYADLTIGNYNRRGGQGALNIPIVDDVLAIRVAGQFDKRDGYVRDVVTGVDYLNRNNFSLRFGMQFNPSDSISSYTAVNYIDVDEHGGGSILLSVRPGSTYAPLLQPYLAQQEARGPRETALSTPTFEKAKTFLALNNTEFRLSDTLTFTNIFSYARTRSTAATDRDSTPLPIADLLGAFPGSYNNNLRTITEEVRIHYDDGRFSVQAGGFFLTEKSLEPLTFLTRNPLQAGGILGGGPIILPPALQTALGVNGPLLPAINVQPDASVYGQSRALYGQVQYKLTPNLTATAGFRWTWDKFGGTITSYQDPASYQVFNQLAALGVVTPAQAAQVIGLNADLCVYDAFKAVAAGGFPTLKYPNCTKPSFNGRSDGPTWQLGLDWRADSNTLIYAVSRRGYKSGANNPIVTLFLGDSYPLAAVRPEKVTDFEIGVKRDWTFGDVRARTNIAAFYTAFDDVQVIQRAAIAGADILANAQKARVVGVEAEFLVMPSKWVTLGATYSYNDAQYLDYTTIAIPAIPSALTAAQPSRDLSSTPFTFVAKHKFSLDARVGIPIAESAGDLSVRATYSWQSRQRVASDPQPLDTIAPYGLLNLRVEWNGMFGSSLDAAVFGTNVLDKEYRVTANTGYNNSGFANSIYGEPAQYGVQLRYRF</sequence>
<evidence type="ECO:0000256" key="1">
    <source>
        <dbReference type="ARBA" id="ARBA00004571"/>
    </source>
</evidence>
<comment type="subcellular location">
    <subcellularLocation>
        <location evidence="1 11">Cell outer membrane</location>
        <topology evidence="1 11">Multi-pass membrane protein</topology>
    </subcellularLocation>
</comment>
<keyword evidence="6" id="KW-0408">Iron</keyword>
<dbReference type="InterPro" id="IPR000531">
    <property type="entry name" value="Beta-barrel_TonB"/>
</dbReference>
<evidence type="ECO:0000256" key="12">
    <source>
        <dbReference type="RuleBase" id="RU003357"/>
    </source>
</evidence>
<evidence type="ECO:0000256" key="9">
    <source>
        <dbReference type="ARBA" id="ARBA00023136"/>
    </source>
</evidence>
<dbReference type="Gene3D" id="2.40.170.20">
    <property type="entry name" value="TonB-dependent receptor, beta-barrel domain"/>
    <property type="match status" value="1"/>
</dbReference>
<comment type="caution">
    <text evidence="16">The sequence shown here is derived from an EMBL/GenBank/DDBJ whole genome shotgun (WGS) entry which is preliminary data.</text>
</comment>
<dbReference type="InterPro" id="IPR012910">
    <property type="entry name" value="Plug_dom"/>
</dbReference>
<evidence type="ECO:0000256" key="8">
    <source>
        <dbReference type="ARBA" id="ARBA00023077"/>
    </source>
</evidence>
<feature type="signal peptide" evidence="13">
    <location>
        <begin position="1"/>
        <end position="28"/>
    </location>
</feature>
<dbReference type="Pfam" id="PF07715">
    <property type="entry name" value="Plug"/>
    <property type="match status" value="1"/>
</dbReference>
<dbReference type="PROSITE" id="PS52016">
    <property type="entry name" value="TONB_DEPENDENT_REC_3"/>
    <property type="match status" value="1"/>
</dbReference>
<feature type="domain" description="TonB-dependent receptor plug" evidence="15">
    <location>
        <begin position="59"/>
        <end position="166"/>
    </location>
</feature>
<keyword evidence="10 11" id="KW-0998">Cell outer membrane</keyword>
<dbReference type="InterPro" id="IPR036942">
    <property type="entry name" value="Beta-barrel_TonB_sf"/>
</dbReference>
<gene>
    <name evidence="16" type="ORF">ACFQ1E_02960</name>
</gene>
<keyword evidence="5 11" id="KW-0812">Transmembrane</keyword>
<dbReference type="SUPFAM" id="SSF56935">
    <property type="entry name" value="Porins"/>
    <property type="match status" value="1"/>
</dbReference>
<proteinExistence type="inferred from homology"/>
<evidence type="ECO:0000256" key="10">
    <source>
        <dbReference type="ARBA" id="ARBA00023237"/>
    </source>
</evidence>
<dbReference type="EMBL" id="JBHTJG010000001">
    <property type="protein sequence ID" value="MFD0945293.1"/>
    <property type="molecule type" value="Genomic_DNA"/>
</dbReference>
<keyword evidence="8 12" id="KW-0798">TonB box</keyword>
<evidence type="ECO:0000256" key="5">
    <source>
        <dbReference type="ARBA" id="ARBA00022692"/>
    </source>
</evidence>
<feature type="chain" id="PRO_5046990682" evidence="13">
    <location>
        <begin position="29"/>
        <end position="831"/>
    </location>
</feature>
<evidence type="ECO:0000259" key="15">
    <source>
        <dbReference type="Pfam" id="PF07715"/>
    </source>
</evidence>
<reference evidence="17" key="1">
    <citation type="journal article" date="2019" name="Int. J. Syst. Evol. Microbiol.">
        <title>The Global Catalogue of Microorganisms (GCM) 10K type strain sequencing project: providing services to taxonomists for standard genome sequencing and annotation.</title>
        <authorList>
            <consortium name="The Broad Institute Genomics Platform"/>
            <consortium name="The Broad Institute Genome Sequencing Center for Infectious Disease"/>
            <person name="Wu L."/>
            <person name="Ma J."/>
        </authorList>
    </citation>
    <scope>NUCLEOTIDE SEQUENCE [LARGE SCALE GENOMIC DNA]</scope>
    <source>
        <strain evidence="17">CCUG 62982</strain>
    </source>
</reference>
<keyword evidence="9 11" id="KW-0472">Membrane</keyword>
<evidence type="ECO:0000256" key="6">
    <source>
        <dbReference type="ARBA" id="ARBA00023004"/>
    </source>
</evidence>
<evidence type="ECO:0000256" key="11">
    <source>
        <dbReference type="PROSITE-ProRule" id="PRU01360"/>
    </source>
</evidence>
<dbReference type="InterPro" id="IPR039426">
    <property type="entry name" value="TonB-dep_rcpt-like"/>
</dbReference>
<evidence type="ECO:0000256" key="13">
    <source>
        <dbReference type="SAM" id="SignalP"/>
    </source>
</evidence>
<dbReference type="PANTHER" id="PTHR32552">
    <property type="entry name" value="FERRICHROME IRON RECEPTOR-RELATED"/>
    <property type="match status" value="1"/>
</dbReference>